<keyword evidence="1" id="KW-0378">Hydrolase</keyword>
<accession>A0A9W6LBC2</accession>
<reference evidence="3" key="1">
    <citation type="journal article" date="2014" name="Int. J. Syst. Evol. Microbiol.">
        <title>Complete genome sequence of Corynebacterium casei LMG S-19264T (=DSM 44701T), isolated from a smear-ripened cheese.</title>
        <authorList>
            <consortium name="US DOE Joint Genome Institute (JGI-PGF)"/>
            <person name="Walter F."/>
            <person name="Albersmeier A."/>
            <person name="Kalinowski J."/>
            <person name="Ruckert C."/>
        </authorList>
    </citation>
    <scope>NUCLEOTIDE SEQUENCE</scope>
    <source>
        <strain evidence="3">VKM Ac-1069</strain>
    </source>
</reference>
<evidence type="ECO:0000313" key="4">
    <source>
        <dbReference type="Proteomes" id="UP001143463"/>
    </source>
</evidence>
<feature type="domain" description="AB hydrolase-1" evidence="2">
    <location>
        <begin position="5"/>
        <end position="231"/>
    </location>
</feature>
<dbReference type="GO" id="GO:0009696">
    <property type="term" value="P:salicylic acid metabolic process"/>
    <property type="evidence" value="ECO:0007669"/>
    <property type="project" value="TreeGrafter"/>
</dbReference>
<name>A0A9W6LBC2_9PSEU</name>
<dbReference type="SUPFAM" id="SSF53474">
    <property type="entry name" value="alpha/beta-Hydrolases"/>
    <property type="match status" value="1"/>
</dbReference>
<dbReference type="GO" id="GO:0009694">
    <property type="term" value="P:jasmonic acid metabolic process"/>
    <property type="evidence" value="ECO:0007669"/>
    <property type="project" value="TreeGrafter"/>
</dbReference>
<dbReference type="PANTHER" id="PTHR10992">
    <property type="entry name" value="METHYLESTERASE FAMILY MEMBER"/>
    <property type="match status" value="1"/>
</dbReference>
<organism evidence="3 4">
    <name type="scientific">Pseudonocardia halophobica</name>
    <dbReference type="NCBI Taxonomy" id="29401"/>
    <lineage>
        <taxon>Bacteria</taxon>
        <taxon>Bacillati</taxon>
        <taxon>Actinomycetota</taxon>
        <taxon>Actinomycetes</taxon>
        <taxon>Pseudonocardiales</taxon>
        <taxon>Pseudonocardiaceae</taxon>
        <taxon>Pseudonocardia</taxon>
    </lineage>
</organism>
<protein>
    <submittedName>
        <fullName evidence="3">Esterase</fullName>
    </submittedName>
</protein>
<dbReference type="RefSeq" id="WP_037049190.1">
    <property type="nucleotide sequence ID" value="NZ_BAAAUZ010000005.1"/>
</dbReference>
<dbReference type="GO" id="GO:0080032">
    <property type="term" value="F:methyl jasmonate esterase activity"/>
    <property type="evidence" value="ECO:0007669"/>
    <property type="project" value="TreeGrafter"/>
</dbReference>
<dbReference type="AlphaFoldDB" id="A0A9W6LBC2"/>
<gene>
    <name evidence="3" type="ORF">GCM10017577_59290</name>
</gene>
<dbReference type="GO" id="GO:0080031">
    <property type="term" value="F:methyl salicylate esterase activity"/>
    <property type="evidence" value="ECO:0007669"/>
    <property type="project" value="TreeGrafter"/>
</dbReference>
<evidence type="ECO:0000259" key="2">
    <source>
        <dbReference type="Pfam" id="PF12697"/>
    </source>
</evidence>
<proteinExistence type="predicted"/>
<dbReference type="InterPro" id="IPR000073">
    <property type="entry name" value="AB_hydrolase_1"/>
</dbReference>
<dbReference type="Proteomes" id="UP001143463">
    <property type="component" value="Unassembled WGS sequence"/>
</dbReference>
<evidence type="ECO:0000256" key="1">
    <source>
        <dbReference type="ARBA" id="ARBA00022801"/>
    </source>
</evidence>
<evidence type="ECO:0000313" key="3">
    <source>
        <dbReference type="EMBL" id="GLL14781.1"/>
    </source>
</evidence>
<dbReference type="Pfam" id="PF12697">
    <property type="entry name" value="Abhydrolase_6"/>
    <property type="match status" value="1"/>
</dbReference>
<keyword evidence="4" id="KW-1185">Reference proteome</keyword>
<comment type="caution">
    <text evidence="3">The sequence shown here is derived from an EMBL/GenBank/DDBJ whole genome shotgun (WGS) entry which is preliminary data.</text>
</comment>
<dbReference type="InterPro" id="IPR029058">
    <property type="entry name" value="AB_hydrolase_fold"/>
</dbReference>
<dbReference type="GO" id="GO:0080030">
    <property type="term" value="F:methyl indole-3-acetate esterase activity"/>
    <property type="evidence" value="ECO:0007669"/>
    <property type="project" value="TreeGrafter"/>
</dbReference>
<reference evidence="3" key="2">
    <citation type="submission" date="2023-01" db="EMBL/GenBank/DDBJ databases">
        <authorList>
            <person name="Sun Q."/>
            <person name="Evtushenko L."/>
        </authorList>
    </citation>
    <scope>NUCLEOTIDE SEQUENCE</scope>
    <source>
        <strain evidence="3">VKM Ac-1069</strain>
    </source>
</reference>
<dbReference type="EMBL" id="BSFQ01000036">
    <property type="protein sequence ID" value="GLL14781.1"/>
    <property type="molecule type" value="Genomic_DNA"/>
</dbReference>
<sequence>MGEQIVLVHGLCHGGWCWRPVARLLREAGHEVFTPTLTGLGERAHLLTPEVGLTTMIRDVTAVLEAEELTDVLLVGHSFGALPVLGAAERARDRIRRLVLLDGLVVEAGRRAFDALPEDVVLQRELDAKRRGHGLALPPPPAEAFGVTDPDDVAWVERRMTPHPLRSYREPLALDGPLGAGLPVTYVHCTQPVYPALASSRQVVKDLAWEWRDLPTGHDAMVTDPEGTVAALLG</sequence>
<dbReference type="PANTHER" id="PTHR10992:SF1083">
    <property type="entry name" value="METHYLESTERASE 1"/>
    <property type="match status" value="1"/>
</dbReference>
<dbReference type="Gene3D" id="3.40.50.1820">
    <property type="entry name" value="alpha/beta hydrolase"/>
    <property type="match status" value="1"/>
</dbReference>
<dbReference type="InterPro" id="IPR045889">
    <property type="entry name" value="MES/HNL"/>
</dbReference>